<dbReference type="Proteomes" id="UP000249177">
    <property type="component" value="Unassembled WGS sequence"/>
</dbReference>
<evidence type="ECO:0000256" key="2">
    <source>
        <dbReference type="ARBA" id="ARBA00022898"/>
    </source>
</evidence>
<dbReference type="GO" id="GO:0019346">
    <property type="term" value="P:transsulfuration"/>
    <property type="evidence" value="ECO:0007669"/>
    <property type="project" value="InterPro"/>
</dbReference>
<protein>
    <submittedName>
        <fullName evidence="4">Uncharacterized protein</fullName>
    </submittedName>
</protein>
<dbReference type="OrthoDB" id="9856491at2"/>
<dbReference type="AlphaFoldDB" id="A0A2W7VJ53"/>
<comment type="similarity">
    <text evidence="3">Belongs to the trans-sulfuration enzymes family.</text>
</comment>
<comment type="caution">
    <text evidence="4">The sequence shown here is derived from an EMBL/GenBank/DDBJ whole genome shotgun (WGS) entry which is preliminary data.</text>
</comment>
<dbReference type="InterPro" id="IPR015422">
    <property type="entry name" value="PyrdxlP-dep_Trfase_small"/>
</dbReference>
<name>A0A2W7VJ53_9FLAO</name>
<dbReference type="Gene3D" id="3.90.1150.10">
    <property type="entry name" value="Aspartate Aminotransferase, domain 1"/>
    <property type="match status" value="1"/>
</dbReference>
<keyword evidence="2 3" id="KW-0663">Pyridoxal phosphate</keyword>
<proteinExistence type="inferred from homology"/>
<dbReference type="GO" id="GO:0030170">
    <property type="term" value="F:pyridoxal phosphate binding"/>
    <property type="evidence" value="ECO:0007669"/>
    <property type="project" value="InterPro"/>
</dbReference>
<gene>
    <name evidence="4" type="ORF">DOS84_16100</name>
</gene>
<dbReference type="EMBL" id="QKXH01000011">
    <property type="protein sequence ID" value="PZX92332.1"/>
    <property type="molecule type" value="Genomic_DNA"/>
</dbReference>
<dbReference type="InterPro" id="IPR000277">
    <property type="entry name" value="Cys/Met-Metab_PyrdxlP-dep_enz"/>
</dbReference>
<dbReference type="InterPro" id="IPR015424">
    <property type="entry name" value="PyrdxlP-dep_Trfase"/>
</dbReference>
<evidence type="ECO:0000313" key="4">
    <source>
        <dbReference type="EMBL" id="PZX92332.1"/>
    </source>
</evidence>
<keyword evidence="5" id="KW-1185">Reference proteome</keyword>
<comment type="cofactor">
    <cofactor evidence="1 3">
        <name>pyridoxal 5'-phosphate</name>
        <dbReference type="ChEBI" id="CHEBI:597326"/>
    </cofactor>
</comment>
<dbReference type="Pfam" id="PF01053">
    <property type="entry name" value="Cys_Met_Meta_PP"/>
    <property type="match status" value="1"/>
</dbReference>
<dbReference type="SUPFAM" id="SSF53383">
    <property type="entry name" value="PLP-dependent transferases"/>
    <property type="match status" value="1"/>
</dbReference>
<reference evidence="4 5" key="1">
    <citation type="submission" date="2018-06" db="EMBL/GenBank/DDBJ databases">
        <title>Flavobacterium sp IMCC34762, genome.</title>
        <authorList>
            <person name="Joung Y."/>
            <person name="Cho J."/>
            <person name="Song J."/>
        </authorList>
    </citation>
    <scope>NUCLEOTIDE SEQUENCE [LARGE SCALE GENOMIC DNA]</scope>
    <source>
        <strain evidence="4 5">IMCC34762</strain>
    </source>
</reference>
<sequence length="83" mass="9458">MSSIKFTGKHMADDIKLFSISATIKNTKSFTMHPASIRGQHMTNIEQVVKRIKKDLIRLSIGIENRKNLKVCCLPRVFTELQA</sequence>
<dbReference type="RefSeq" id="WP_111411130.1">
    <property type="nucleotide sequence ID" value="NZ_QKXH01000011.1"/>
</dbReference>
<evidence type="ECO:0000313" key="5">
    <source>
        <dbReference type="Proteomes" id="UP000249177"/>
    </source>
</evidence>
<accession>A0A2W7VJ53</accession>
<evidence type="ECO:0000256" key="3">
    <source>
        <dbReference type="RuleBase" id="RU362118"/>
    </source>
</evidence>
<organism evidence="4 5">
    <name type="scientific">Flavobacterium aquariorum</name>
    <dbReference type="NCBI Taxonomy" id="2217670"/>
    <lineage>
        <taxon>Bacteria</taxon>
        <taxon>Pseudomonadati</taxon>
        <taxon>Bacteroidota</taxon>
        <taxon>Flavobacteriia</taxon>
        <taxon>Flavobacteriales</taxon>
        <taxon>Flavobacteriaceae</taxon>
        <taxon>Flavobacterium</taxon>
    </lineage>
</organism>
<evidence type="ECO:0000256" key="1">
    <source>
        <dbReference type="ARBA" id="ARBA00001933"/>
    </source>
</evidence>